<feature type="transmembrane region" description="Helical" evidence="6">
    <location>
        <begin position="320"/>
        <end position="346"/>
    </location>
</feature>
<evidence type="ECO:0000256" key="6">
    <source>
        <dbReference type="SAM" id="Phobius"/>
    </source>
</evidence>
<feature type="transmembrane region" description="Helical" evidence="6">
    <location>
        <begin position="248"/>
        <end position="275"/>
    </location>
</feature>
<evidence type="ECO:0000256" key="3">
    <source>
        <dbReference type="ARBA" id="ARBA00022692"/>
    </source>
</evidence>
<evidence type="ECO:0000256" key="4">
    <source>
        <dbReference type="ARBA" id="ARBA00022989"/>
    </source>
</evidence>
<evidence type="ECO:0000256" key="1">
    <source>
        <dbReference type="ARBA" id="ARBA00004141"/>
    </source>
</evidence>
<keyword evidence="5 6" id="KW-0472">Membrane</keyword>
<gene>
    <name evidence="7" type="primary">ytvI</name>
    <name evidence="7" type="ORF">NAG76_14065</name>
</gene>
<reference evidence="7" key="1">
    <citation type="submission" date="2022-05" db="EMBL/GenBank/DDBJ databases">
        <title>Novel bacterial taxa in a minimal lignocellulolytic consortium and its capacity to transform plastics disclosed by genome-resolved metagenomics.</title>
        <authorList>
            <person name="Rodriguez C.A.D."/>
            <person name="Diaz-Garcia L."/>
            <person name="Herrera K."/>
            <person name="Tarazona N.A."/>
            <person name="Sproer C."/>
            <person name="Overmann J."/>
            <person name="Jimenez D.J."/>
        </authorList>
    </citation>
    <scope>NUCLEOTIDE SEQUENCE</scope>
    <source>
        <strain evidence="7">MAG5</strain>
    </source>
</reference>
<accession>A0A9J6Z9T9</accession>
<dbReference type="AlphaFoldDB" id="A0A9J6Z9T9"/>
<protein>
    <submittedName>
        <fullName evidence="7">Sporulation integral membrane protein YtvI</fullName>
    </submittedName>
</protein>
<comment type="subcellular location">
    <subcellularLocation>
        <location evidence="1">Membrane</location>
        <topology evidence="1">Multi-pass membrane protein</topology>
    </subcellularLocation>
</comment>
<dbReference type="GO" id="GO:0055085">
    <property type="term" value="P:transmembrane transport"/>
    <property type="evidence" value="ECO:0007669"/>
    <property type="project" value="TreeGrafter"/>
</dbReference>
<dbReference type="KEGG" id="plig:NAG76_14065"/>
<keyword evidence="3 6" id="KW-0812">Transmembrane</keyword>
<feature type="transmembrane region" description="Helical" evidence="6">
    <location>
        <begin position="35"/>
        <end position="53"/>
    </location>
</feature>
<dbReference type="Pfam" id="PF01594">
    <property type="entry name" value="AI-2E_transport"/>
    <property type="match status" value="1"/>
</dbReference>
<dbReference type="InterPro" id="IPR014227">
    <property type="entry name" value="YtvI-like"/>
</dbReference>
<proteinExistence type="inferred from homology"/>
<keyword evidence="4 6" id="KW-1133">Transmembrane helix</keyword>
<organism evidence="7 8">
    <name type="scientific">Candidatus Pristimantibacillus lignocellulolyticus</name>
    <dbReference type="NCBI Taxonomy" id="2994561"/>
    <lineage>
        <taxon>Bacteria</taxon>
        <taxon>Bacillati</taxon>
        <taxon>Bacillota</taxon>
        <taxon>Bacilli</taxon>
        <taxon>Bacillales</taxon>
        <taxon>Paenibacillaceae</taxon>
        <taxon>Candidatus Pristimantibacillus</taxon>
    </lineage>
</organism>
<name>A0A9J6Z9T9_9BACL</name>
<evidence type="ECO:0000313" key="7">
    <source>
        <dbReference type="EMBL" id="URN92966.1"/>
    </source>
</evidence>
<evidence type="ECO:0000256" key="5">
    <source>
        <dbReference type="ARBA" id="ARBA00023136"/>
    </source>
</evidence>
<feature type="transmembrane region" description="Helical" evidence="6">
    <location>
        <begin position="282"/>
        <end position="300"/>
    </location>
</feature>
<dbReference type="GO" id="GO:0016020">
    <property type="term" value="C:membrane"/>
    <property type="evidence" value="ECO:0007669"/>
    <property type="project" value="UniProtKB-SubCell"/>
</dbReference>
<dbReference type="Proteomes" id="UP001056756">
    <property type="component" value="Chromosome"/>
</dbReference>
<sequence>MLSFYKKYWRTVFDIALIVVTVLLIMWLFSIVYNIAKPIFYSFVIFICIEPLAKRLHKLGLKKSLASAISAVLFVLVVLGLIGALIIIATIQGIELVNLLPQYQEQFTAEVNKWLHYFQLKMNQLPVDFSLTDQLTDTLAQASTTIQGWLVNGFTFVIGSITSFTSFVVNAAIGLILAYFLSIEIVDWKKLATNKTPNTFKTAFFFLRDNVLKGIWIYIKAQSKLISITFVVILISLLLLGVKHAFVISLVAAIFDVLPLLGVSTIFIPWITYLFVVGDYDLAIWITVLWLVVVLARQMLEPKITGDSLGVSAYTMLAFMMISLSLFGVAGLILSPILLILIKALIDQGYFAKWIRKPIGEYDKPDLSVEKAEED</sequence>
<feature type="transmembrane region" description="Helical" evidence="6">
    <location>
        <begin position="65"/>
        <end position="91"/>
    </location>
</feature>
<dbReference type="EMBL" id="CP097899">
    <property type="protein sequence ID" value="URN92966.1"/>
    <property type="molecule type" value="Genomic_DNA"/>
</dbReference>
<feature type="transmembrane region" description="Helical" evidence="6">
    <location>
        <begin position="156"/>
        <end position="181"/>
    </location>
</feature>
<dbReference type="PANTHER" id="PTHR21716:SF68">
    <property type="entry name" value="TRANSPORT PROTEIN YTVI-RELATED"/>
    <property type="match status" value="1"/>
</dbReference>
<evidence type="ECO:0000256" key="2">
    <source>
        <dbReference type="ARBA" id="ARBA00009773"/>
    </source>
</evidence>
<dbReference type="PANTHER" id="PTHR21716">
    <property type="entry name" value="TRANSMEMBRANE PROTEIN"/>
    <property type="match status" value="1"/>
</dbReference>
<dbReference type="NCBIfam" id="TIGR02872">
    <property type="entry name" value="spore_ytvI"/>
    <property type="match status" value="1"/>
</dbReference>
<feature type="transmembrane region" description="Helical" evidence="6">
    <location>
        <begin position="225"/>
        <end position="242"/>
    </location>
</feature>
<feature type="transmembrane region" description="Helical" evidence="6">
    <location>
        <begin position="12"/>
        <end position="29"/>
    </location>
</feature>
<dbReference type="InterPro" id="IPR002549">
    <property type="entry name" value="AI-2E-like"/>
</dbReference>
<comment type="similarity">
    <text evidence="2">Belongs to the autoinducer-2 exporter (AI-2E) (TC 2.A.86) family.</text>
</comment>
<evidence type="ECO:0000313" key="8">
    <source>
        <dbReference type="Proteomes" id="UP001056756"/>
    </source>
</evidence>